<dbReference type="AlphaFoldDB" id="X1FAZ3"/>
<gene>
    <name evidence="1" type="ORF">S01H4_57170</name>
</gene>
<organism evidence="1">
    <name type="scientific">marine sediment metagenome</name>
    <dbReference type="NCBI Taxonomy" id="412755"/>
    <lineage>
        <taxon>unclassified sequences</taxon>
        <taxon>metagenomes</taxon>
        <taxon>ecological metagenomes</taxon>
    </lineage>
</organism>
<reference evidence="1" key="1">
    <citation type="journal article" date="2014" name="Front. Microbiol.">
        <title>High frequency of phylogenetically diverse reductive dehalogenase-homologous genes in deep subseafloor sedimentary metagenomes.</title>
        <authorList>
            <person name="Kawai M."/>
            <person name="Futagami T."/>
            <person name="Toyoda A."/>
            <person name="Takaki Y."/>
            <person name="Nishi S."/>
            <person name="Hori S."/>
            <person name="Arai W."/>
            <person name="Tsubouchi T."/>
            <person name="Morono Y."/>
            <person name="Uchiyama I."/>
            <person name="Ito T."/>
            <person name="Fujiyama A."/>
            <person name="Inagaki F."/>
            <person name="Takami H."/>
        </authorList>
    </citation>
    <scope>NUCLEOTIDE SEQUENCE</scope>
    <source>
        <strain evidence="1">Expedition CK06-06</strain>
    </source>
</reference>
<evidence type="ECO:0008006" key="2">
    <source>
        <dbReference type="Google" id="ProtNLM"/>
    </source>
</evidence>
<dbReference type="InterPro" id="IPR029063">
    <property type="entry name" value="SAM-dependent_MTases_sf"/>
</dbReference>
<dbReference type="Gene3D" id="3.40.50.150">
    <property type="entry name" value="Vaccinia Virus protein VP39"/>
    <property type="match status" value="1"/>
</dbReference>
<evidence type="ECO:0000313" key="1">
    <source>
        <dbReference type="EMBL" id="GAH17923.1"/>
    </source>
</evidence>
<dbReference type="EMBL" id="BART01033222">
    <property type="protein sequence ID" value="GAH17923.1"/>
    <property type="molecule type" value="Genomic_DNA"/>
</dbReference>
<protein>
    <recommendedName>
        <fullName evidence="2">Methyltransferase type 11 domain-containing protein</fullName>
    </recommendedName>
</protein>
<sequence length="96" mass="10284">MSRLGGHCFMTNMDKGALDYLVNEFGIKTMVDVGCGPGEMVEYARSLGIVAHGIDGDSSISPDCLHNFDDGPLVIPLVDLAWSIETPYILISVAPL</sequence>
<accession>X1FAZ3</accession>
<proteinExistence type="predicted"/>
<dbReference type="SUPFAM" id="SSF53335">
    <property type="entry name" value="S-adenosyl-L-methionine-dependent methyltransferases"/>
    <property type="match status" value="1"/>
</dbReference>
<name>X1FAZ3_9ZZZZ</name>
<comment type="caution">
    <text evidence="1">The sequence shown here is derived from an EMBL/GenBank/DDBJ whole genome shotgun (WGS) entry which is preliminary data.</text>
</comment>